<gene>
    <name evidence="1" type="ORF">EDS130_LOCUS29965</name>
    <name evidence="2" type="ORF">XAT740_LOCUS33810</name>
</gene>
<dbReference type="EMBL" id="CAJNOR010003257">
    <property type="protein sequence ID" value="CAF1394840.1"/>
    <property type="molecule type" value="Genomic_DNA"/>
</dbReference>
<evidence type="ECO:0000313" key="2">
    <source>
        <dbReference type="EMBL" id="CAF1394840.1"/>
    </source>
</evidence>
<name>A0A815KDY8_ADIRI</name>
<dbReference type="AlphaFoldDB" id="A0A815KDY8"/>
<reference evidence="2" key="1">
    <citation type="submission" date="2021-02" db="EMBL/GenBank/DDBJ databases">
        <authorList>
            <person name="Nowell W R."/>
        </authorList>
    </citation>
    <scope>NUCLEOTIDE SEQUENCE</scope>
</reference>
<dbReference type="Proteomes" id="UP000663828">
    <property type="component" value="Unassembled WGS sequence"/>
</dbReference>
<organism evidence="2 3">
    <name type="scientific">Adineta ricciae</name>
    <name type="common">Rotifer</name>
    <dbReference type="NCBI Taxonomy" id="249248"/>
    <lineage>
        <taxon>Eukaryota</taxon>
        <taxon>Metazoa</taxon>
        <taxon>Spiralia</taxon>
        <taxon>Gnathifera</taxon>
        <taxon>Rotifera</taxon>
        <taxon>Eurotatoria</taxon>
        <taxon>Bdelloidea</taxon>
        <taxon>Adinetida</taxon>
        <taxon>Adinetidae</taxon>
        <taxon>Adineta</taxon>
    </lineage>
</organism>
<protein>
    <submittedName>
        <fullName evidence="2">Uncharacterized protein</fullName>
    </submittedName>
</protein>
<proteinExistence type="predicted"/>
<dbReference type="Proteomes" id="UP000663852">
    <property type="component" value="Unassembled WGS sequence"/>
</dbReference>
<keyword evidence="3" id="KW-1185">Reference proteome</keyword>
<sequence>MQKLERSSELRPISSYLMFANVRPDTKPTKASTPIKVKPILSCTLIEHCATKERKVTTGTVRSINTTTHSYSAANKRQKFPLISDCWGGPTHGKGLHDHLSGCTRVEIPKKMTDQIQPLDVFFKRQMKVIPRRSYDRVLLDQVNINSSEREDIVRLMSLTHN</sequence>
<evidence type="ECO:0000313" key="3">
    <source>
        <dbReference type="Proteomes" id="UP000663828"/>
    </source>
</evidence>
<dbReference type="EMBL" id="CAJNOJ010000206">
    <property type="protein sequence ID" value="CAF1288700.1"/>
    <property type="molecule type" value="Genomic_DNA"/>
</dbReference>
<accession>A0A815KDY8</accession>
<evidence type="ECO:0000313" key="1">
    <source>
        <dbReference type="EMBL" id="CAF1288700.1"/>
    </source>
</evidence>
<comment type="caution">
    <text evidence="2">The sequence shown here is derived from an EMBL/GenBank/DDBJ whole genome shotgun (WGS) entry which is preliminary data.</text>
</comment>